<sequence length="51" mass="5887">MRTFIVAIMQEFIFALQEALHELACAEDGLAAFRNVELAHKSLRERKAIKR</sequence>
<proteinExistence type="predicted"/>
<dbReference type="AlphaFoldDB" id="A0A3P3XLL0"/>
<dbReference type="EMBL" id="FWDM01000037">
    <property type="protein sequence ID" value="SLM15596.1"/>
    <property type="molecule type" value="Genomic_DNA"/>
</dbReference>
<gene>
    <name evidence="1" type="ORF">SPIROBIBN47_50079</name>
</gene>
<organism evidence="1">
    <name type="scientific">uncultured spirochete</name>
    <dbReference type="NCBI Taxonomy" id="156406"/>
    <lineage>
        <taxon>Bacteria</taxon>
        <taxon>Pseudomonadati</taxon>
        <taxon>Spirochaetota</taxon>
        <taxon>Spirochaetia</taxon>
        <taxon>Spirochaetales</taxon>
        <taxon>environmental samples</taxon>
    </lineage>
</organism>
<name>A0A3P3XLL0_9SPIR</name>
<evidence type="ECO:0000313" key="1">
    <source>
        <dbReference type="EMBL" id="SLM15596.1"/>
    </source>
</evidence>
<reference evidence="1" key="1">
    <citation type="submission" date="2017-02" db="EMBL/GenBank/DDBJ databases">
        <authorList>
            <person name="Regsiter A."/>
            <person name="William W."/>
        </authorList>
    </citation>
    <scope>NUCLEOTIDE SEQUENCE</scope>
    <source>
        <strain evidence="1">Bib</strain>
    </source>
</reference>
<accession>A0A3P3XLL0</accession>
<protein>
    <submittedName>
        <fullName evidence="1">Uncharacterized protein</fullName>
    </submittedName>
</protein>